<keyword evidence="5" id="KW-0539">Nucleus</keyword>
<dbReference type="GO" id="GO:0036265">
    <property type="term" value="P:RNA (guanine-N7)-methylation"/>
    <property type="evidence" value="ECO:0007669"/>
    <property type="project" value="InterPro"/>
</dbReference>
<protein>
    <submittedName>
        <fullName evidence="8">Uncharacterized protein</fullName>
    </submittedName>
</protein>
<evidence type="ECO:0000256" key="4">
    <source>
        <dbReference type="ARBA" id="ARBA00022737"/>
    </source>
</evidence>
<dbReference type="Gene3D" id="2.130.10.10">
    <property type="entry name" value="YVTN repeat-like/Quinoprotein amine dehydrogenase"/>
    <property type="match status" value="1"/>
</dbReference>
<dbReference type="AlphaFoldDB" id="A0A9W7FAA2"/>
<dbReference type="GO" id="GO:0005829">
    <property type="term" value="C:cytosol"/>
    <property type="evidence" value="ECO:0007669"/>
    <property type="project" value="TreeGrafter"/>
</dbReference>
<dbReference type="InterPro" id="IPR001680">
    <property type="entry name" value="WD40_rpt"/>
</dbReference>
<dbReference type="PROSITE" id="PS50082">
    <property type="entry name" value="WD_REPEATS_2"/>
    <property type="match status" value="1"/>
</dbReference>
<dbReference type="InterPro" id="IPR028884">
    <property type="entry name" value="Trm82"/>
</dbReference>
<feature type="region of interest" description="Disordered" evidence="7">
    <location>
        <begin position="361"/>
        <end position="387"/>
    </location>
</feature>
<evidence type="ECO:0000256" key="6">
    <source>
        <dbReference type="PROSITE-ProRule" id="PRU00221"/>
    </source>
</evidence>
<keyword evidence="9" id="KW-1185">Reference proteome</keyword>
<evidence type="ECO:0000256" key="1">
    <source>
        <dbReference type="ARBA" id="ARBA00004123"/>
    </source>
</evidence>
<organism evidence="8 9">
    <name type="scientific">Triparma laevis f. longispina</name>
    <dbReference type="NCBI Taxonomy" id="1714387"/>
    <lineage>
        <taxon>Eukaryota</taxon>
        <taxon>Sar</taxon>
        <taxon>Stramenopiles</taxon>
        <taxon>Ochrophyta</taxon>
        <taxon>Bolidophyceae</taxon>
        <taxon>Parmales</taxon>
        <taxon>Triparmaceae</taxon>
        <taxon>Triparma</taxon>
    </lineage>
</organism>
<dbReference type="Pfam" id="PF00400">
    <property type="entry name" value="WD40"/>
    <property type="match status" value="1"/>
</dbReference>
<proteinExistence type="predicted"/>
<evidence type="ECO:0000256" key="7">
    <source>
        <dbReference type="SAM" id="MobiDB-lite"/>
    </source>
</evidence>
<dbReference type="PANTHER" id="PTHR16288:SF0">
    <property type="entry name" value="TRNA (GUANINE-N(7)-)-METHYLTRANSFERASE NON-CATALYTIC SUBUNIT WDR4"/>
    <property type="match status" value="1"/>
</dbReference>
<dbReference type="GO" id="GO:0005634">
    <property type="term" value="C:nucleus"/>
    <property type="evidence" value="ECO:0007669"/>
    <property type="project" value="UniProtKB-SubCell"/>
</dbReference>
<evidence type="ECO:0000313" key="8">
    <source>
        <dbReference type="EMBL" id="GMI06604.1"/>
    </source>
</evidence>
<dbReference type="SUPFAM" id="SSF50978">
    <property type="entry name" value="WD40 repeat-like"/>
    <property type="match status" value="1"/>
</dbReference>
<sequence>MKILLSLPTPSSSNNESSAPSFVACGLASAAFVHVNDTVFSLNLPADGDGKDKKPPVQCVDSFWKGDELLIAVVKFKTVGIFSISKASPASPPPSPVSTFTVPKKVSCCKFVSSPSLPLMLLVGDKAGDITAYGVDDVKKSRHVVGHTASMVTCLTTIQNLNGTTKQILSGDRDEKVRVTAFPNSYVLNGLLLGHTGFVSAVASNKEYCATASGDSSVRLWNTSKSTSEAEIKCWNVDSIAAVVAISEDNVVAFASDGANEVHIVSEKESEVVKVCADAAILGISFVTNNKLCVLTDDKDAYLKVFDLSGINVGGEAVEKINEKAKAADLENVQKTLIEGENANGGQEKTDSALVKHAKHHIVEKRVNDKGGNKKKNKKQKLEEDNE</sequence>
<feature type="repeat" description="WD" evidence="6">
    <location>
        <begin position="192"/>
        <end position="231"/>
    </location>
</feature>
<keyword evidence="3" id="KW-0819">tRNA processing</keyword>
<evidence type="ECO:0000256" key="2">
    <source>
        <dbReference type="ARBA" id="ARBA00022574"/>
    </source>
</evidence>
<dbReference type="PROSITE" id="PS50294">
    <property type="entry name" value="WD_REPEATS_REGION"/>
    <property type="match status" value="1"/>
</dbReference>
<dbReference type="InterPro" id="IPR036322">
    <property type="entry name" value="WD40_repeat_dom_sf"/>
</dbReference>
<accession>A0A9W7FAA2</accession>
<name>A0A9W7FAA2_9STRA</name>
<keyword evidence="2 6" id="KW-0853">WD repeat</keyword>
<dbReference type="EMBL" id="BRXW01000102">
    <property type="protein sequence ID" value="GMI06604.1"/>
    <property type="molecule type" value="Genomic_DNA"/>
</dbReference>
<gene>
    <name evidence="8" type="ORF">TrLO_g3177</name>
</gene>
<reference evidence="9" key="1">
    <citation type="journal article" date="2023" name="Commun. Biol.">
        <title>Genome analysis of Parmales, the sister group of diatoms, reveals the evolutionary specialization of diatoms from phago-mixotrophs to photoautotrophs.</title>
        <authorList>
            <person name="Ban H."/>
            <person name="Sato S."/>
            <person name="Yoshikawa S."/>
            <person name="Yamada K."/>
            <person name="Nakamura Y."/>
            <person name="Ichinomiya M."/>
            <person name="Sato N."/>
            <person name="Blanc-Mathieu R."/>
            <person name="Endo H."/>
            <person name="Kuwata A."/>
            <person name="Ogata H."/>
        </authorList>
    </citation>
    <scope>NUCLEOTIDE SEQUENCE [LARGE SCALE GENOMIC DNA]</scope>
    <source>
        <strain evidence="9">NIES 3700</strain>
    </source>
</reference>
<dbReference type="Proteomes" id="UP001165122">
    <property type="component" value="Unassembled WGS sequence"/>
</dbReference>
<evidence type="ECO:0000256" key="5">
    <source>
        <dbReference type="ARBA" id="ARBA00023242"/>
    </source>
</evidence>
<keyword evidence="4" id="KW-0677">Repeat</keyword>
<dbReference type="GO" id="GO:0043527">
    <property type="term" value="C:tRNA methyltransferase complex"/>
    <property type="evidence" value="ECO:0007669"/>
    <property type="project" value="TreeGrafter"/>
</dbReference>
<dbReference type="PANTHER" id="PTHR16288">
    <property type="entry name" value="WD40 REPEAT PROTEIN 4"/>
    <property type="match status" value="1"/>
</dbReference>
<dbReference type="GO" id="GO:0006400">
    <property type="term" value="P:tRNA modification"/>
    <property type="evidence" value="ECO:0007669"/>
    <property type="project" value="TreeGrafter"/>
</dbReference>
<dbReference type="SMART" id="SM00320">
    <property type="entry name" value="WD40"/>
    <property type="match status" value="4"/>
</dbReference>
<comment type="subcellular location">
    <subcellularLocation>
        <location evidence="1">Nucleus</location>
    </subcellularLocation>
</comment>
<comment type="caution">
    <text evidence="8">The sequence shown here is derived from an EMBL/GenBank/DDBJ whole genome shotgun (WGS) entry which is preliminary data.</text>
</comment>
<evidence type="ECO:0000256" key="3">
    <source>
        <dbReference type="ARBA" id="ARBA00022694"/>
    </source>
</evidence>
<dbReference type="OrthoDB" id="371245at2759"/>
<evidence type="ECO:0000313" key="9">
    <source>
        <dbReference type="Proteomes" id="UP001165122"/>
    </source>
</evidence>
<dbReference type="InterPro" id="IPR015943">
    <property type="entry name" value="WD40/YVTN_repeat-like_dom_sf"/>
</dbReference>